<dbReference type="Proteomes" id="UP000784294">
    <property type="component" value="Unassembled WGS sequence"/>
</dbReference>
<reference evidence="2" key="1">
    <citation type="submission" date="2018-11" db="EMBL/GenBank/DDBJ databases">
        <authorList>
            <consortium name="Pathogen Informatics"/>
        </authorList>
    </citation>
    <scope>NUCLEOTIDE SEQUENCE</scope>
</reference>
<proteinExistence type="predicted"/>
<evidence type="ECO:0000313" key="3">
    <source>
        <dbReference type="Proteomes" id="UP000784294"/>
    </source>
</evidence>
<name>A0A3S5A920_9PLAT</name>
<feature type="compositionally biased region" description="Basic and acidic residues" evidence="1">
    <location>
        <begin position="103"/>
        <end position="112"/>
    </location>
</feature>
<keyword evidence="3" id="KW-1185">Reference proteome</keyword>
<accession>A0A3S5A920</accession>
<sequence length="143" mass="15882">MKGKSQMKMTLEIICCLEEVWPAPPVQYLGKCSPPLSGLVIRKSGNVLWKQFQAGLALKSGRQLLYWLQDAAMRAGGVRSSEPGQGEEMEEEEKEEEEEVEEENVKKEGEEEFGKYVIEEGAGQVEVGINCSGSVERECRAAL</sequence>
<organism evidence="2 3">
    <name type="scientific">Protopolystoma xenopodis</name>
    <dbReference type="NCBI Taxonomy" id="117903"/>
    <lineage>
        <taxon>Eukaryota</taxon>
        <taxon>Metazoa</taxon>
        <taxon>Spiralia</taxon>
        <taxon>Lophotrochozoa</taxon>
        <taxon>Platyhelminthes</taxon>
        <taxon>Monogenea</taxon>
        <taxon>Polyopisthocotylea</taxon>
        <taxon>Polystomatidea</taxon>
        <taxon>Polystomatidae</taxon>
        <taxon>Protopolystoma</taxon>
    </lineage>
</organism>
<protein>
    <submittedName>
        <fullName evidence="2">Uncharacterized protein</fullName>
    </submittedName>
</protein>
<feature type="region of interest" description="Disordered" evidence="1">
    <location>
        <begin position="77"/>
        <end position="112"/>
    </location>
</feature>
<feature type="compositionally biased region" description="Acidic residues" evidence="1">
    <location>
        <begin position="85"/>
        <end position="102"/>
    </location>
</feature>
<comment type="caution">
    <text evidence="2">The sequence shown here is derived from an EMBL/GenBank/DDBJ whole genome shotgun (WGS) entry which is preliminary data.</text>
</comment>
<gene>
    <name evidence="2" type="ORF">PXEA_LOCUS11461</name>
</gene>
<dbReference type="AlphaFoldDB" id="A0A3S5A920"/>
<evidence type="ECO:0000256" key="1">
    <source>
        <dbReference type="SAM" id="MobiDB-lite"/>
    </source>
</evidence>
<dbReference type="EMBL" id="CAAALY010035287">
    <property type="protein sequence ID" value="VEL18021.1"/>
    <property type="molecule type" value="Genomic_DNA"/>
</dbReference>
<evidence type="ECO:0000313" key="2">
    <source>
        <dbReference type="EMBL" id="VEL18021.1"/>
    </source>
</evidence>